<dbReference type="InterPro" id="IPR001842">
    <property type="entry name" value="Peptidase_M36"/>
</dbReference>
<feature type="domain" description="PKD/Chitinase" evidence="14">
    <location>
        <begin position="652"/>
        <end position="735"/>
    </location>
</feature>
<evidence type="ECO:0000313" key="15">
    <source>
        <dbReference type="EMBL" id="MFB9640955.1"/>
    </source>
</evidence>
<dbReference type="RefSeq" id="WP_157423643.1">
    <property type="nucleotide sequence ID" value="NZ_BAAANI010000008.1"/>
</dbReference>
<comment type="similarity">
    <text evidence="3">Belongs to the peptidase M36 family.</text>
</comment>
<evidence type="ECO:0000256" key="4">
    <source>
        <dbReference type="ARBA" id="ARBA00022525"/>
    </source>
</evidence>
<keyword evidence="7 13" id="KW-0732">Signal</keyword>
<dbReference type="InterPro" id="IPR035986">
    <property type="entry name" value="PKD_dom_sf"/>
</dbReference>
<proteinExistence type="inferred from homology"/>
<keyword evidence="8" id="KW-0378">Hydrolase</keyword>
<keyword evidence="6" id="KW-0479">Metal-binding</keyword>
<dbReference type="Proteomes" id="UP001589667">
    <property type="component" value="Unassembled WGS sequence"/>
</dbReference>
<accession>A0ABV5SKU6</accession>
<dbReference type="EMBL" id="JBHMBL010000001">
    <property type="protein sequence ID" value="MFB9640955.1"/>
    <property type="molecule type" value="Genomic_DNA"/>
</dbReference>
<evidence type="ECO:0000313" key="16">
    <source>
        <dbReference type="Proteomes" id="UP001589667"/>
    </source>
</evidence>
<dbReference type="SUPFAM" id="SSF55486">
    <property type="entry name" value="Metalloproteases ('zincins'), catalytic domain"/>
    <property type="match status" value="1"/>
</dbReference>
<dbReference type="Gene3D" id="2.60.40.10">
    <property type="entry name" value="Immunoglobulins"/>
    <property type="match status" value="2"/>
</dbReference>
<dbReference type="InterPro" id="IPR011096">
    <property type="entry name" value="FTP_domain"/>
</dbReference>
<comment type="cofactor">
    <cofactor evidence="1">
        <name>Zn(2+)</name>
        <dbReference type="ChEBI" id="CHEBI:29105"/>
    </cofactor>
</comment>
<dbReference type="Gene3D" id="3.10.170.10">
    <property type="match status" value="1"/>
</dbReference>
<dbReference type="SMART" id="SM00089">
    <property type="entry name" value="PKD"/>
    <property type="match status" value="2"/>
</dbReference>
<dbReference type="SUPFAM" id="SSF49299">
    <property type="entry name" value="PKD domain"/>
    <property type="match status" value="1"/>
</dbReference>
<evidence type="ECO:0000256" key="6">
    <source>
        <dbReference type="ARBA" id="ARBA00022723"/>
    </source>
</evidence>
<dbReference type="InterPro" id="IPR050371">
    <property type="entry name" value="Fungal_virulence_M36"/>
</dbReference>
<feature type="region of interest" description="Disordered" evidence="12">
    <location>
        <begin position="293"/>
        <end position="329"/>
    </location>
</feature>
<evidence type="ECO:0000256" key="8">
    <source>
        <dbReference type="ARBA" id="ARBA00022801"/>
    </source>
</evidence>
<feature type="compositionally biased region" description="Polar residues" evidence="12">
    <location>
        <begin position="294"/>
        <end position="304"/>
    </location>
</feature>
<keyword evidence="11" id="KW-0865">Zymogen</keyword>
<evidence type="ECO:0000256" key="7">
    <source>
        <dbReference type="ARBA" id="ARBA00022729"/>
    </source>
</evidence>
<keyword evidence="9" id="KW-0862">Zinc</keyword>
<evidence type="ECO:0000256" key="12">
    <source>
        <dbReference type="SAM" id="MobiDB-lite"/>
    </source>
</evidence>
<dbReference type="CDD" id="cd09596">
    <property type="entry name" value="M36"/>
    <property type="match status" value="1"/>
</dbReference>
<keyword evidence="5" id="KW-0645">Protease</keyword>
<protein>
    <submittedName>
        <fullName evidence="15">M36 family metallopeptidase</fullName>
    </submittedName>
</protein>
<dbReference type="PANTHER" id="PTHR33478">
    <property type="entry name" value="EXTRACELLULAR METALLOPROTEINASE MEP"/>
    <property type="match status" value="1"/>
</dbReference>
<comment type="subcellular location">
    <subcellularLocation>
        <location evidence="2">Secreted</location>
    </subcellularLocation>
</comment>
<dbReference type="InterPro" id="IPR013783">
    <property type="entry name" value="Ig-like_fold"/>
</dbReference>
<evidence type="ECO:0000256" key="10">
    <source>
        <dbReference type="ARBA" id="ARBA00023049"/>
    </source>
</evidence>
<evidence type="ECO:0000256" key="3">
    <source>
        <dbReference type="ARBA" id="ARBA00006006"/>
    </source>
</evidence>
<feature type="chain" id="PRO_5046004918" evidence="13">
    <location>
        <begin position="27"/>
        <end position="1085"/>
    </location>
</feature>
<organism evidence="15 16">
    <name type="scientific">Agromyces lapidis</name>
    <dbReference type="NCBI Taxonomy" id="279574"/>
    <lineage>
        <taxon>Bacteria</taxon>
        <taxon>Bacillati</taxon>
        <taxon>Actinomycetota</taxon>
        <taxon>Actinomycetes</taxon>
        <taxon>Micrococcales</taxon>
        <taxon>Microbacteriaceae</taxon>
        <taxon>Agromyces</taxon>
    </lineage>
</organism>
<dbReference type="Gene3D" id="1.10.390.10">
    <property type="entry name" value="Neutral Protease Domain 2"/>
    <property type="match status" value="1"/>
</dbReference>
<dbReference type="InterPro" id="IPR022409">
    <property type="entry name" value="PKD/Chitinase_dom"/>
</dbReference>
<evidence type="ECO:0000259" key="14">
    <source>
        <dbReference type="SMART" id="SM00089"/>
    </source>
</evidence>
<feature type="signal peptide" evidence="13">
    <location>
        <begin position="1"/>
        <end position="26"/>
    </location>
</feature>
<feature type="region of interest" description="Disordered" evidence="12">
    <location>
        <begin position="888"/>
        <end position="911"/>
    </location>
</feature>
<comment type="caution">
    <text evidence="15">The sequence shown here is derived from an EMBL/GenBank/DDBJ whole genome shotgun (WGS) entry which is preliminary data.</text>
</comment>
<evidence type="ECO:0000256" key="2">
    <source>
        <dbReference type="ARBA" id="ARBA00004613"/>
    </source>
</evidence>
<dbReference type="InterPro" id="IPR027268">
    <property type="entry name" value="Peptidase_M4/M1_CTD_sf"/>
</dbReference>
<keyword evidence="10" id="KW-0482">Metalloprotease</keyword>
<sequence>MTRSSSVAAVLAASVLVVTQPVAAFAAPGAEAPPDPAEEFGSALVAFDAAGDVRSVLNPTGPLTEPSDAGAEDVALGYLAAHRDAFGLDGAGLESLAVDEVITDPSGVSYVQLRQAVDGIPVHQAVITASVDVEGRLVHIGGTTADVAPATPAAPEVTAAEAIAEAAGAASGADVAAEDLPEAAQTSERDTVEVPNSIAVDGLVDPTPLKAEQRWYMDDEGRSLRLAWVTDVELSGEVWVESVVDAATGEVLAESSRYAEVGPEGEVFDEEHPEATGASRELHPFSGINGTWVDDTTTSGNNVNAYRDLDDNDANDEYQPNTPASGDPGYQVFDYPFTDAWAVNSDSSQASLDADLDAIITQLFYYTNVMHDYTYELGFTEAWRNFQVDNFGNGGSDGDPVLAEAQDGWDFGCVDNASNPIRCMNNANFGTPGDGSSPRMQMYMWSLPFRDGSLDGDVIAHEFGHGVSTRLVGGGSFDYGDDQTGALGEGWSDVISYLKWDDAVVGEYVTGDAATGVRNVAYDTSPLVYSDYNPYVPGPNTSPHGNGTIWATMVYAVRAFLGVPVTEQLVIDGMKNTAGGAKPTFVDARNGLLAADIATNGGDNVCAIWSAFAQRGLGEGAVAAGTDGHAAQVNDDTLPAACAPTADAGGPYATIEGTDAPVTAAGSSAGSDPSAGAISAWEWDFDGDGQYDDAFGVSPSFDRVGQDGSFTIGLRVTDLYGNTATDTAQVEVDNVAPIVTIDPVAPLDEATRTATITGVISDPGWLDDLSATIDFDDGSGAQPLSGTEENVRPDATLEFETSFDYGDDGLFDVEVCGSDDDVTTCETVVVDVANVDPSITIDTSGTQSYDGVEAFVLDAGGSVTIPVTATDPGSDDLTVVWDWDDGTTSDETSLVNPPALDPPKSPTVQPRDVDLSADHVYAEACLYDLVTEVTDDDGGSAADSAAIVVVGDGTKSKQHGWWLNQMRVKNGNDFTTAELECYLDIAVFFSTVFDTQLDRDDAVAIFHSPPKNDAAEQFDQFLLAAWLNFANGSVDLATPVTVHGSVTTWGDAMLEVEAIRTDPSSTSQEIRQAKGVLASLATTSG</sequence>
<reference evidence="15 16" key="1">
    <citation type="submission" date="2024-09" db="EMBL/GenBank/DDBJ databases">
        <authorList>
            <person name="Sun Q."/>
            <person name="Mori K."/>
        </authorList>
    </citation>
    <scope>NUCLEOTIDE SEQUENCE [LARGE SCALE GENOMIC DNA]</scope>
    <source>
        <strain evidence="15 16">JCM 14321</strain>
    </source>
</reference>
<dbReference type="CDD" id="cd00146">
    <property type="entry name" value="PKD"/>
    <property type="match status" value="1"/>
</dbReference>
<name>A0ABV5SKU6_9MICO</name>
<evidence type="ECO:0000256" key="9">
    <source>
        <dbReference type="ARBA" id="ARBA00022833"/>
    </source>
</evidence>
<evidence type="ECO:0000256" key="1">
    <source>
        <dbReference type="ARBA" id="ARBA00001947"/>
    </source>
</evidence>
<keyword evidence="4" id="KW-0964">Secreted</keyword>
<evidence type="ECO:0000256" key="13">
    <source>
        <dbReference type="SAM" id="SignalP"/>
    </source>
</evidence>
<dbReference type="Pfam" id="PF02128">
    <property type="entry name" value="Peptidase_M36"/>
    <property type="match status" value="1"/>
</dbReference>
<keyword evidence="16" id="KW-1185">Reference proteome</keyword>
<gene>
    <name evidence="15" type="ORF">ACFFQV_01515</name>
</gene>
<evidence type="ECO:0000256" key="5">
    <source>
        <dbReference type="ARBA" id="ARBA00022670"/>
    </source>
</evidence>
<dbReference type="PANTHER" id="PTHR33478:SF1">
    <property type="entry name" value="EXTRACELLULAR METALLOPROTEINASE MEP"/>
    <property type="match status" value="1"/>
</dbReference>
<feature type="domain" description="PKD/Chitinase" evidence="14">
    <location>
        <begin position="856"/>
        <end position="952"/>
    </location>
</feature>
<dbReference type="Pfam" id="PF07504">
    <property type="entry name" value="FTP"/>
    <property type="match status" value="1"/>
</dbReference>
<evidence type="ECO:0000256" key="11">
    <source>
        <dbReference type="ARBA" id="ARBA00023145"/>
    </source>
</evidence>